<dbReference type="AlphaFoldDB" id="A0AA86SKX8"/>
<dbReference type="EMBL" id="OY731401">
    <property type="protein sequence ID" value="CAJ1949030.1"/>
    <property type="molecule type" value="Genomic_DNA"/>
</dbReference>
<keyword evidence="1" id="KW-0472">Membrane</keyword>
<feature type="transmembrane region" description="Helical" evidence="1">
    <location>
        <begin position="61"/>
        <end position="81"/>
    </location>
</feature>
<protein>
    <submittedName>
        <fullName evidence="2">Uncharacterized protein</fullName>
    </submittedName>
</protein>
<keyword evidence="3" id="KW-1185">Reference proteome</keyword>
<gene>
    <name evidence="2" type="ORF">AYBTSS11_LOCUS13517</name>
</gene>
<evidence type="ECO:0000313" key="3">
    <source>
        <dbReference type="Proteomes" id="UP001189624"/>
    </source>
</evidence>
<dbReference type="Gramene" id="rna-AYBTSS11_LOCUS13517">
    <property type="protein sequence ID" value="CAJ1949030.1"/>
    <property type="gene ID" value="gene-AYBTSS11_LOCUS13517"/>
</dbReference>
<evidence type="ECO:0000256" key="1">
    <source>
        <dbReference type="SAM" id="Phobius"/>
    </source>
</evidence>
<organism evidence="2 3">
    <name type="scientific">Sphenostylis stenocarpa</name>
    <dbReference type="NCBI Taxonomy" id="92480"/>
    <lineage>
        <taxon>Eukaryota</taxon>
        <taxon>Viridiplantae</taxon>
        <taxon>Streptophyta</taxon>
        <taxon>Embryophyta</taxon>
        <taxon>Tracheophyta</taxon>
        <taxon>Spermatophyta</taxon>
        <taxon>Magnoliopsida</taxon>
        <taxon>eudicotyledons</taxon>
        <taxon>Gunneridae</taxon>
        <taxon>Pentapetalae</taxon>
        <taxon>rosids</taxon>
        <taxon>fabids</taxon>
        <taxon>Fabales</taxon>
        <taxon>Fabaceae</taxon>
        <taxon>Papilionoideae</taxon>
        <taxon>50 kb inversion clade</taxon>
        <taxon>NPAAA clade</taxon>
        <taxon>indigoferoid/millettioid clade</taxon>
        <taxon>Phaseoleae</taxon>
        <taxon>Sphenostylis</taxon>
    </lineage>
</organism>
<keyword evidence="1" id="KW-1133">Transmembrane helix</keyword>
<evidence type="ECO:0000313" key="2">
    <source>
        <dbReference type="EMBL" id="CAJ1949030.1"/>
    </source>
</evidence>
<dbReference type="Proteomes" id="UP001189624">
    <property type="component" value="Chromosome 4"/>
</dbReference>
<proteinExistence type="predicted"/>
<sequence>MAKGKGGKSLGFRAIVNKELVSRCSDGARVVSSDGARVVSSDGARVVRGKKKKQGGDSPSALIQSISLAVFWIWKMIMLLLHGSKAQEKNSKSKRGKSRKKSR</sequence>
<name>A0AA86SKX8_9FABA</name>
<accession>A0AA86SKX8</accession>
<reference evidence="2" key="1">
    <citation type="submission" date="2023-10" db="EMBL/GenBank/DDBJ databases">
        <authorList>
            <person name="Domelevo Entfellner J.-B."/>
        </authorList>
    </citation>
    <scope>NUCLEOTIDE SEQUENCE</scope>
</reference>
<keyword evidence="1" id="KW-0812">Transmembrane</keyword>